<dbReference type="EMBL" id="JACRVF010000003">
    <property type="protein sequence ID" value="MBC5993732.1"/>
    <property type="molecule type" value="Genomic_DNA"/>
</dbReference>
<dbReference type="AlphaFoldDB" id="A0A923N8I3"/>
<comment type="caution">
    <text evidence="1">The sequence shown here is derived from an EMBL/GenBank/DDBJ whole genome shotgun (WGS) entry which is preliminary data.</text>
</comment>
<name>A0A923N8I3_9BACT</name>
<dbReference type="RefSeq" id="WP_187067739.1">
    <property type="nucleotide sequence ID" value="NZ_JACRVF010000003.1"/>
</dbReference>
<dbReference type="Proteomes" id="UP000603640">
    <property type="component" value="Unassembled WGS sequence"/>
</dbReference>
<evidence type="ECO:0000313" key="2">
    <source>
        <dbReference type="Proteomes" id="UP000603640"/>
    </source>
</evidence>
<reference evidence="1" key="1">
    <citation type="submission" date="2020-08" db="EMBL/GenBank/DDBJ databases">
        <title>Pontibacter sp. SD6 16S ribosomal RNA gene Genome sequencing and assembly.</title>
        <authorList>
            <person name="Kang M."/>
        </authorList>
    </citation>
    <scope>NUCLEOTIDE SEQUENCE</scope>
    <source>
        <strain evidence="1">SD6</strain>
    </source>
</reference>
<evidence type="ECO:0000313" key="1">
    <source>
        <dbReference type="EMBL" id="MBC5993732.1"/>
    </source>
</evidence>
<sequence>MRKHILEEAMFMAHSYTCWEKVKMVMLKTFVCVAVYCTFMGSAYTQAATAQGQKNPEKELLGPYHDIKSLTTGNIAHAYLTFIENVRARQGTWSEDDWIQAKAVLRKLDSRTNSMNRMLKVADRSHIRAAQSEFRGMEARMAAKD</sequence>
<organism evidence="1 2">
    <name type="scientific">Pontibacter cellulosilyticus</name>
    <dbReference type="NCBI Taxonomy" id="1720253"/>
    <lineage>
        <taxon>Bacteria</taxon>
        <taxon>Pseudomonadati</taxon>
        <taxon>Bacteroidota</taxon>
        <taxon>Cytophagia</taxon>
        <taxon>Cytophagales</taxon>
        <taxon>Hymenobacteraceae</taxon>
        <taxon>Pontibacter</taxon>
    </lineage>
</organism>
<gene>
    <name evidence="1" type="ORF">H8S84_12875</name>
</gene>
<protein>
    <submittedName>
        <fullName evidence="1">Uncharacterized protein</fullName>
    </submittedName>
</protein>
<proteinExistence type="predicted"/>
<keyword evidence="2" id="KW-1185">Reference proteome</keyword>
<accession>A0A923N8I3</accession>